<keyword evidence="10" id="KW-0234">DNA repair</keyword>
<dbReference type="InterPro" id="IPR037151">
    <property type="entry name" value="AlkB-like_sf"/>
</dbReference>
<name>A0A6J2XXI9_SITOR</name>
<evidence type="ECO:0000256" key="14">
    <source>
        <dbReference type="ARBA" id="ARBA00051189"/>
    </source>
</evidence>
<evidence type="ECO:0000256" key="13">
    <source>
        <dbReference type="ARBA" id="ARBA00051165"/>
    </source>
</evidence>
<feature type="binding site" evidence="27">
    <location>
        <begin position="94"/>
        <end position="96"/>
    </location>
    <ligand>
        <name>substrate</name>
    </ligand>
</feature>
<keyword evidence="11" id="KW-0539">Nucleus</keyword>
<dbReference type="OrthoDB" id="445341at2759"/>
<dbReference type="GO" id="GO:0005730">
    <property type="term" value="C:nucleolus"/>
    <property type="evidence" value="ECO:0007669"/>
    <property type="project" value="UniProtKB-SubCell"/>
</dbReference>
<evidence type="ECO:0000256" key="15">
    <source>
        <dbReference type="ARBA" id="ARBA00051376"/>
    </source>
</evidence>
<evidence type="ECO:0000256" key="4">
    <source>
        <dbReference type="ARBA" id="ARBA00022723"/>
    </source>
</evidence>
<dbReference type="GO" id="GO:0051747">
    <property type="term" value="F:cytosine C-5 DNA demethylase activity"/>
    <property type="evidence" value="ECO:0007669"/>
    <property type="project" value="TreeGrafter"/>
</dbReference>
<feature type="binding site" evidence="27">
    <location>
        <position position="209"/>
    </location>
    <ligand>
        <name>2-oxoglutarate</name>
        <dbReference type="ChEBI" id="CHEBI:16810"/>
    </ligand>
</feature>
<comment type="catalytic activity">
    <reaction evidence="18">
        <text>a 3,N(4)-etheno-2'-deoxycytidine in single-stranded DNA + 2-oxoglutarate + O2 + H2O = a 2'-deoxycytidine in single-stranded DNA + glyoxal + succinate + CO2</text>
        <dbReference type="Rhea" id="RHEA:70471"/>
        <dbReference type="Rhea" id="RHEA-COMP:12846"/>
        <dbReference type="Rhea" id="RHEA-COMP:17906"/>
        <dbReference type="ChEBI" id="CHEBI:15377"/>
        <dbReference type="ChEBI" id="CHEBI:15379"/>
        <dbReference type="ChEBI" id="CHEBI:16526"/>
        <dbReference type="ChEBI" id="CHEBI:16810"/>
        <dbReference type="ChEBI" id="CHEBI:30031"/>
        <dbReference type="ChEBI" id="CHEBI:34779"/>
        <dbReference type="ChEBI" id="CHEBI:85452"/>
        <dbReference type="ChEBI" id="CHEBI:189585"/>
    </reaction>
    <physiologicalReaction direction="left-to-right" evidence="18">
        <dbReference type="Rhea" id="RHEA:70472"/>
    </physiologicalReaction>
</comment>
<comment type="catalytic activity">
    <reaction evidence="20">
        <text>an N(1)-methyl-2'-deoxyadenosine in double-stranded DNA + 2-oxoglutarate + O2 = a 2'-deoxyadenosine in double-stranded DNA + formaldehyde + succinate + CO2 + H(+)</text>
        <dbReference type="Rhea" id="RHEA:70443"/>
        <dbReference type="Rhea" id="RHEA-COMP:14236"/>
        <dbReference type="Rhea" id="RHEA-COMP:17897"/>
        <dbReference type="ChEBI" id="CHEBI:15378"/>
        <dbReference type="ChEBI" id="CHEBI:15379"/>
        <dbReference type="ChEBI" id="CHEBI:16526"/>
        <dbReference type="ChEBI" id="CHEBI:16810"/>
        <dbReference type="ChEBI" id="CHEBI:16842"/>
        <dbReference type="ChEBI" id="CHEBI:30031"/>
        <dbReference type="ChEBI" id="CHEBI:90615"/>
        <dbReference type="ChEBI" id="CHEBI:139096"/>
    </reaction>
    <physiologicalReaction direction="left-to-right" evidence="20">
        <dbReference type="Rhea" id="RHEA:70444"/>
    </physiologicalReaction>
</comment>
<comment type="catalytic activity">
    <reaction evidence="17">
        <text>a 1,N(2)-etheno-2'-deoxyguanosine in double-stranded DNA + 2-oxoglutarate + O2 + H2O = a 2'-deoxyguanosine in double-stranded DNA + glyoxal + succinate + CO2</text>
        <dbReference type="Rhea" id="RHEA:70487"/>
        <dbReference type="Rhea" id="RHEA-COMP:17910"/>
        <dbReference type="Rhea" id="RHEA-COMP:17912"/>
        <dbReference type="ChEBI" id="CHEBI:15377"/>
        <dbReference type="ChEBI" id="CHEBI:15379"/>
        <dbReference type="ChEBI" id="CHEBI:16526"/>
        <dbReference type="ChEBI" id="CHEBI:16810"/>
        <dbReference type="ChEBI" id="CHEBI:30031"/>
        <dbReference type="ChEBI" id="CHEBI:34779"/>
        <dbReference type="ChEBI" id="CHEBI:85445"/>
        <dbReference type="ChEBI" id="CHEBI:189586"/>
    </reaction>
    <physiologicalReaction direction="left-to-right" evidence="17">
        <dbReference type="Rhea" id="RHEA:70488"/>
    </physiologicalReaction>
</comment>
<evidence type="ECO:0000259" key="28">
    <source>
        <dbReference type="PROSITE" id="PS51471"/>
    </source>
</evidence>
<organism evidence="29 30">
    <name type="scientific">Sitophilus oryzae</name>
    <name type="common">Rice weevil</name>
    <name type="synonym">Curculio oryzae</name>
    <dbReference type="NCBI Taxonomy" id="7048"/>
    <lineage>
        <taxon>Eukaryota</taxon>
        <taxon>Metazoa</taxon>
        <taxon>Ecdysozoa</taxon>
        <taxon>Arthropoda</taxon>
        <taxon>Hexapoda</taxon>
        <taxon>Insecta</taxon>
        <taxon>Pterygota</taxon>
        <taxon>Neoptera</taxon>
        <taxon>Endopterygota</taxon>
        <taxon>Coleoptera</taxon>
        <taxon>Polyphaga</taxon>
        <taxon>Cucujiformia</taxon>
        <taxon>Curculionidae</taxon>
        <taxon>Dryophthorinae</taxon>
        <taxon>Sitophilus</taxon>
    </lineage>
</organism>
<evidence type="ECO:0000256" key="6">
    <source>
        <dbReference type="ARBA" id="ARBA00022842"/>
    </source>
</evidence>
<comment type="catalytic activity">
    <reaction evidence="15">
        <text>an N(3)-methyl-2'-deoxycytidine in double-stranded DNA + 2-oxoglutarate + O2 = a 2'-deoxycytidine in double-stranded DNA + formaldehyde + succinate + CO2 + H(+)</text>
        <dbReference type="Rhea" id="RHEA:70439"/>
        <dbReference type="Rhea" id="RHEA-COMP:14237"/>
        <dbReference type="Rhea" id="RHEA-COMP:17070"/>
        <dbReference type="ChEBI" id="CHEBI:15378"/>
        <dbReference type="ChEBI" id="CHEBI:15379"/>
        <dbReference type="ChEBI" id="CHEBI:16526"/>
        <dbReference type="ChEBI" id="CHEBI:16810"/>
        <dbReference type="ChEBI" id="CHEBI:16842"/>
        <dbReference type="ChEBI" id="CHEBI:30031"/>
        <dbReference type="ChEBI" id="CHEBI:85452"/>
        <dbReference type="ChEBI" id="CHEBI:139075"/>
    </reaction>
    <physiologicalReaction direction="left-to-right" evidence="15">
        <dbReference type="Rhea" id="RHEA:70440"/>
    </physiologicalReaction>
</comment>
<dbReference type="KEGG" id="soy:115881898"/>
<proteinExistence type="predicted"/>
<comment type="catalytic activity">
    <reaction evidence="21">
        <text>a methylated nucleobase within DNA + 2-oxoglutarate + O2 = a nucleobase within DNA + formaldehyde + succinate + CO2</text>
        <dbReference type="Rhea" id="RHEA:30299"/>
        <dbReference type="Rhea" id="RHEA-COMP:12192"/>
        <dbReference type="Rhea" id="RHEA-COMP:12193"/>
        <dbReference type="ChEBI" id="CHEBI:15379"/>
        <dbReference type="ChEBI" id="CHEBI:16526"/>
        <dbReference type="ChEBI" id="CHEBI:16810"/>
        <dbReference type="ChEBI" id="CHEBI:16842"/>
        <dbReference type="ChEBI" id="CHEBI:30031"/>
        <dbReference type="ChEBI" id="CHEBI:32875"/>
        <dbReference type="ChEBI" id="CHEBI:64428"/>
        <dbReference type="EC" id="1.14.11.33"/>
    </reaction>
    <physiologicalReaction direction="left-to-right" evidence="21">
        <dbReference type="Rhea" id="RHEA:30300"/>
    </physiologicalReaction>
</comment>
<evidence type="ECO:0000256" key="19">
    <source>
        <dbReference type="ARBA" id="ARBA00052627"/>
    </source>
</evidence>
<feature type="binding site" evidence="27">
    <location>
        <position position="143"/>
    </location>
    <ligand>
        <name>2-oxoglutarate</name>
        <dbReference type="ChEBI" id="CHEBI:16810"/>
    </ligand>
</feature>
<evidence type="ECO:0000256" key="23">
    <source>
        <dbReference type="ARBA" id="ARBA00066725"/>
    </source>
</evidence>
<evidence type="ECO:0000313" key="30">
    <source>
        <dbReference type="RefSeq" id="XP_030755480.1"/>
    </source>
</evidence>
<dbReference type="Pfam" id="PF13532">
    <property type="entry name" value="2OG-FeII_Oxy_2"/>
    <property type="match status" value="1"/>
</dbReference>
<evidence type="ECO:0000256" key="1">
    <source>
        <dbReference type="ARBA" id="ARBA00001954"/>
    </source>
</evidence>
<dbReference type="GeneID" id="115881898"/>
<evidence type="ECO:0000256" key="18">
    <source>
        <dbReference type="ARBA" id="ARBA00052597"/>
    </source>
</evidence>
<feature type="binding site" evidence="27">
    <location>
        <position position="146"/>
    </location>
    <ligand>
        <name>substrate</name>
    </ligand>
</feature>
<feature type="binding site" evidence="27">
    <location>
        <position position="131"/>
    </location>
    <ligand>
        <name>2-oxoglutarate</name>
        <dbReference type="ChEBI" id="CHEBI:16810"/>
    </ligand>
</feature>
<dbReference type="FunFam" id="2.60.120.590:FF:000004">
    <property type="entry name" value="DNA oxidative demethylase ALKBH2"/>
    <property type="match status" value="1"/>
</dbReference>
<comment type="catalytic activity">
    <reaction evidence="13">
        <text>an N(3)-methyl-2'-deoxycytidine in single-stranded DNA + 2-oxoglutarate + O2 = a 2'-deoxycytidine in single-stranded DNA + formaldehyde + succinate + CO2 + H(+)</text>
        <dbReference type="Rhea" id="RHEA:70435"/>
        <dbReference type="Rhea" id="RHEA-COMP:12846"/>
        <dbReference type="Rhea" id="RHEA-COMP:17894"/>
        <dbReference type="ChEBI" id="CHEBI:15378"/>
        <dbReference type="ChEBI" id="CHEBI:15379"/>
        <dbReference type="ChEBI" id="CHEBI:16526"/>
        <dbReference type="ChEBI" id="CHEBI:16810"/>
        <dbReference type="ChEBI" id="CHEBI:16842"/>
        <dbReference type="ChEBI" id="CHEBI:30031"/>
        <dbReference type="ChEBI" id="CHEBI:85452"/>
        <dbReference type="ChEBI" id="CHEBI:139075"/>
    </reaction>
    <physiologicalReaction direction="left-to-right" evidence="13">
        <dbReference type="Rhea" id="RHEA:70436"/>
    </physiologicalReaction>
</comment>
<evidence type="ECO:0000256" key="10">
    <source>
        <dbReference type="ARBA" id="ARBA00023204"/>
    </source>
</evidence>
<comment type="catalytic activity">
    <reaction evidence="12">
        <text>an N(1)-methyl-2'-deoxyadenosine in single-stranded DNA + 2-oxoglutarate + O2 = a 2'-deoxyadenosine in single-stranded DNA + formaldehyde + succinate + CO2 + H(+)</text>
        <dbReference type="Rhea" id="RHEA:70447"/>
        <dbReference type="Rhea" id="RHEA-COMP:17895"/>
        <dbReference type="Rhea" id="RHEA-COMP:17896"/>
        <dbReference type="ChEBI" id="CHEBI:15378"/>
        <dbReference type="ChEBI" id="CHEBI:15379"/>
        <dbReference type="ChEBI" id="CHEBI:16526"/>
        <dbReference type="ChEBI" id="CHEBI:16810"/>
        <dbReference type="ChEBI" id="CHEBI:16842"/>
        <dbReference type="ChEBI" id="CHEBI:30031"/>
        <dbReference type="ChEBI" id="CHEBI:90615"/>
        <dbReference type="ChEBI" id="CHEBI:139096"/>
    </reaction>
    <physiologicalReaction direction="left-to-right" evidence="12">
        <dbReference type="Rhea" id="RHEA:70448"/>
    </physiologicalReaction>
</comment>
<dbReference type="GO" id="GO:0008198">
    <property type="term" value="F:ferrous iron binding"/>
    <property type="evidence" value="ECO:0007669"/>
    <property type="project" value="TreeGrafter"/>
</dbReference>
<evidence type="ECO:0000256" key="8">
    <source>
        <dbReference type="ARBA" id="ARBA00023002"/>
    </source>
</evidence>
<evidence type="ECO:0000256" key="25">
    <source>
        <dbReference type="ARBA" id="ARBA00077989"/>
    </source>
</evidence>
<accession>A0A6J2XXI9</accession>
<dbReference type="PROSITE" id="PS51471">
    <property type="entry name" value="FE2OG_OXY"/>
    <property type="match status" value="1"/>
</dbReference>
<comment type="catalytic activity">
    <reaction evidence="14">
        <text>a 1,N(6)-etheno-2'-deoxyadenosine in single-stranded DNA + 2-oxoglutarate + O2 + H2O = a 2'-deoxyadenosine in single-stranded DNA + glyoxal + succinate + CO2</text>
        <dbReference type="Rhea" id="RHEA:70459"/>
        <dbReference type="Rhea" id="RHEA-COMP:17896"/>
        <dbReference type="Rhea" id="RHEA-COMP:17904"/>
        <dbReference type="ChEBI" id="CHEBI:15377"/>
        <dbReference type="ChEBI" id="CHEBI:15379"/>
        <dbReference type="ChEBI" id="CHEBI:16526"/>
        <dbReference type="ChEBI" id="CHEBI:16810"/>
        <dbReference type="ChEBI" id="CHEBI:30031"/>
        <dbReference type="ChEBI" id="CHEBI:34779"/>
        <dbReference type="ChEBI" id="CHEBI:90615"/>
        <dbReference type="ChEBI" id="CHEBI:189583"/>
    </reaction>
    <physiologicalReaction direction="left-to-right" evidence="14">
        <dbReference type="Rhea" id="RHEA:70460"/>
    </physiologicalReaction>
</comment>
<dbReference type="GO" id="GO:0005654">
    <property type="term" value="C:nucleoplasm"/>
    <property type="evidence" value="ECO:0007669"/>
    <property type="project" value="UniProtKB-SubCell"/>
</dbReference>
<dbReference type="SUPFAM" id="SSF51197">
    <property type="entry name" value="Clavaminate synthase-like"/>
    <property type="match status" value="1"/>
</dbReference>
<dbReference type="PANTHER" id="PTHR31573:SF1">
    <property type="entry name" value="DNA OXIDATIVE DEMETHYLASE ALKBH2"/>
    <property type="match status" value="1"/>
</dbReference>
<feature type="binding site" evidence="27">
    <location>
        <position position="221"/>
    </location>
    <ligand>
        <name>2-oxoglutarate</name>
        <dbReference type="ChEBI" id="CHEBI:16810"/>
    </ligand>
</feature>
<keyword evidence="7" id="KW-0223">Dioxygenase</keyword>
<comment type="cofactor">
    <cofactor evidence="1">
        <name>Fe(2+)</name>
        <dbReference type="ChEBI" id="CHEBI:29033"/>
    </cofactor>
</comment>
<evidence type="ECO:0000256" key="2">
    <source>
        <dbReference type="ARBA" id="ARBA00004604"/>
    </source>
</evidence>
<dbReference type="InterPro" id="IPR032852">
    <property type="entry name" value="ALKBH2"/>
</dbReference>
<dbReference type="InterPro" id="IPR027450">
    <property type="entry name" value="AlkB-like"/>
</dbReference>
<sequence length="231" mass="26546">MTQCDGYISSGSLEKDLLSVATQKEKLKWMKLTGEMLDVDYTVLFPKPLSETLMDRLEQIVEYYTGDLTKVKVFGKWHQIPRQQVAYGDTGLKYTFSGTTIPAKPWFPLLELVKNVVEEISRCQFNFVLINKYRNGCDNIGPHRDDEKEIDKNTPIASLSLGQQRTFVFTHRDARLKGKLKRSIAPVKIELEPGSLLLMNSPTNEVWYHSLPPRKSLHSPRINLTFRKINS</sequence>
<evidence type="ECO:0000256" key="12">
    <source>
        <dbReference type="ARBA" id="ARBA00051010"/>
    </source>
</evidence>
<dbReference type="AlphaFoldDB" id="A0A6J2XXI9"/>
<dbReference type="EC" id="1.14.11.33" evidence="23"/>
<evidence type="ECO:0000256" key="16">
    <source>
        <dbReference type="ARBA" id="ARBA00051434"/>
    </source>
</evidence>
<evidence type="ECO:0000256" key="11">
    <source>
        <dbReference type="ARBA" id="ARBA00023242"/>
    </source>
</evidence>
<keyword evidence="6" id="KW-0460">Magnesium</keyword>
<dbReference type="InterPro" id="IPR005123">
    <property type="entry name" value="Oxoglu/Fe-dep_dioxygenase_dom"/>
</dbReference>
<gene>
    <name evidence="30" type="primary">LOC115881898</name>
</gene>
<feature type="binding site" evidence="27">
    <location>
        <position position="133"/>
    </location>
    <ligand>
        <name>2-oxoglutarate</name>
        <dbReference type="ChEBI" id="CHEBI:16810"/>
    </ligand>
</feature>
<dbReference type="PANTHER" id="PTHR31573">
    <property type="entry name" value="ALPHA-KETOGLUTARATE-DEPENDENT DIOXYGENASE ALKB HOMOLOG 2"/>
    <property type="match status" value="1"/>
</dbReference>
<dbReference type="GO" id="GO:0035516">
    <property type="term" value="F:broad specificity oxidative DNA demethylase activity"/>
    <property type="evidence" value="ECO:0007669"/>
    <property type="project" value="UniProtKB-EC"/>
</dbReference>
<evidence type="ECO:0000256" key="17">
    <source>
        <dbReference type="ARBA" id="ARBA00051755"/>
    </source>
</evidence>
<evidence type="ECO:0000256" key="20">
    <source>
        <dbReference type="ARBA" id="ARBA00052800"/>
    </source>
</evidence>
<feature type="domain" description="Fe2OG dioxygenase" evidence="28">
    <location>
        <begin position="124"/>
        <end position="230"/>
    </location>
</feature>
<evidence type="ECO:0000256" key="24">
    <source>
        <dbReference type="ARBA" id="ARBA00072134"/>
    </source>
</evidence>
<evidence type="ECO:0000256" key="21">
    <source>
        <dbReference type="ARBA" id="ARBA00053025"/>
    </source>
</evidence>
<evidence type="ECO:0000256" key="22">
    <source>
        <dbReference type="ARBA" id="ARBA00062909"/>
    </source>
</evidence>
<comment type="subcellular location">
    <subcellularLocation>
        <location evidence="2">Nucleus</location>
        <location evidence="2">Nucleolus</location>
    </subcellularLocation>
    <subcellularLocation>
        <location evidence="3">Nucleus</location>
        <location evidence="3">Nucleoplasm</location>
    </subcellularLocation>
</comment>
<comment type="catalytic activity">
    <reaction evidence="16">
        <text>a 3,N(4)-etheno-2'-deoxycytidine in double-stranded DNA + 2-oxoglutarate + O2 + H2O = a 2'-deoxycytidine in double-stranded DNA + glyoxal + succinate + CO2</text>
        <dbReference type="Rhea" id="RHEA:70467"/>
        <dbReference type="Rhea" id="RHEA-COMP:17070"/>
        <dbReference type="Rhea" id="RHEA-COMP:17905"/>
        <dbReference type="ChEBI" id="CHEBI:15377"/>
        <dbReference type="ChEBI" id="CHEBI:15379"/>
        <dbReference type="ChEBI" id="CHEBI:16526"/>
        <dbReference type="ChEBI" id="CHEBI:16810"/>
        <dbReference type="ChEBI" id="CHEBI:30031"/>
        <dbReference type="ChEBI" id="CHEBI:34779"/>
        <dbReference type="ChEBI" id="CHEBI:85452"/>
        <dbReference type="ChEBI" id="CHEBI:189585"/>
    </reaction>
    <physiologicalReaction direction="left-to-right" evidence="16">
        <dbReference type="Rhea" id="RHEA:70468"/>
    </physiologicalReaction>
</comment>
<dbReference type="RefSeq" id="XP_030755480.1">
    <property type="nucleotide sequence ID" value="XM_030899620.1"/>
</dbReference>
<feature type="binding site" evidence="27">
    <location>
        <position position="225"/>
    </location>
    <ligand>
        <name>2-oxoglutarate</name>
        <dbReference type="ChEBI" id="CHEBI:16810"/>
    </ligand>
</feature>
<keyword evidence="4" id="KW-0479">Metal-binding</keyword>
<evidence type="ECO:0000256" key="3">
    <source>
        <dbReference type="ARBA" id="ARBA00004642"/>
    </source>
</evidence>
<evidence type="ECO:0000256" key="5">
    <source>
        <dbReference type="ARBA" id="ARBA00022763"/>
    </source>
</evidence>
<evidence type="ECO:0000256" key="9">
    <source>
        <dbReference type="ARBA" id="ARBA00023004"/>
    </source>
</evidence>
<dbReference type="GO" id="GO:0006307">
    <property type="term" value="P:DNA alkylation repair"/>
    <property type="evidence" value="ECO:0007669"/>
    <property type="project" value="UniProtKB-ARBA"/>
</dbReference>
<keyword evidence="29" id="KW-1185">Reference proteome</keyword>
<reference evidence="30" key="1">
    <citation type="submission" date="2025-08" db="UniProtKB">
        <authorList>
            <consortium name="RefSeq"/>
        </authorList>
    </citation>
    <scope>IDENTIFICATION</scope>
    <source>
        <tissue evidence="30">Gonads</tissue>
    </source>
</reference>
<dbReference type="InParanoid" id="A0A6J2XXI9"/>
<dbReference type="Proteomes" id="UP000504635">
    <property type="component" value="Unplaced"/>
</dbReference>
<evidence type="ECO:0000256" key="26">
    <source>
        <dbReference type="ARBA" id="ARBA00081727"/>
    </source>
</evidence>
<comment type="catalytic activity">
    <reaction evidence="19">
        <text>a 1,N(6)-etheno-2'-deoxyadenosine in double-stranded DNA + 2-oxoglutarate + O2 + H2O = a 2'-deoxyadenosine in double-stranded DNA + glyoxal + succinate + CO2</text>
        <dbReference type="Rhea" id="RHEA:70463"/>
        <dbReference type="Rhea" id="RHEA-COMP:17897"/>
        <dbReference type="Rhea" id="RHEA-COMP:17903"/>
        <dbReference type="ChEBI" id="CHEBI:15377"/>
        <dbReference type="ChEBI" id="CHEBI:15379"/>
        <dbReference type="ChEBI" id="CHEBI:16526"/>
        <dbReference type="ChEBI" id="CHEBI:16810"/>
        <dbReference type="ChEBI" id="CHEBI:30031"/>
        <dbReference type="ChEBI" id="CHEBI:34779"/>
        <dbReference type="ChEBI" id="CHEBI:90615"/>
        <dbReference type="ChEBI" id="CHEBI:189583"/>
    </reaction>
    <physiologicalReaction direction="left-to-right" evidence="19">
        <dbReference type="Rhea" id="RHEA:70464"/>
    </physiologicalReaction>
</comment>
<keyword evidence="5" id="KW-0227">DNA damage</keyword>
<keyword evidence="8" id="KW-0560">Oxidoreductase</keyword>
<evidence type="ECO:0000256" key="7">
    <source>
        <dbReference type="ARBA" id="ARBA00022964"/>
    </source>
</evidence>
<protein>
    <recommendedName>
        <fullName evidence="24">DNA oxidative demethylase ALKBH2</fullName>
        <ecNumber evidence="23">1.14.11.33</ecNumber>
    </recommendedName>
    <alternativeName>
        <fullName evidence="25">Alkylated DNA repair protein alkB homolog 2</fullName>
    </alternativeName>
    <alternativeName>
        <fullName evidence="26">Alpha-ketoglutarate-dependent dioxygenase alkB homolog 2</fullName>
    </alternativeName>
</protein>
<keyword evidence="9" id="KW-0408">Iron</keyword>
<evidence type="ECO:0000313" key="29">
    <source>
        <dbReference type="Proteomes" id="UP000504635"/>
    </source>
</evidence>
<feature type="binding site" evidence="27">
    <location>
        <begin position="74"/>
        <end position="76"/>
    </location>
    <ligand>
        <name>substrate</name>
    </ligand>
</feature>
<evidence type="ECO:0000256" key="27">
    <source>
        <dbReference type="PIRSR" id="PIRSR632852-1"/>
    </source>
</evidence>
<dbReference type="Gene3D" id="2.60.120.590">
    <property type="entry name" value="Alpha-ketoglutarate-dependent dioxygenase AlkB-like"/>
    <property type="match status" value="1"/>
</dbReference>
<comment type="subunit">
    <text evidence="22">Interacts with PCNA homotrimer; this interaction is enhanced during the S-phase of the cell cycle. Interacts with nucleolar proteins NCL, UBTF and NPM1. Interacts with XRCC5-XRCC6 heterodimer.</text>
</comment>
<feature type="binding site" evidence="27">
    <location>
        <position position="227"/>
    </location>
    <ligand>
        <name>2-oxoglutarate</name>
        <dbReference type="ChEBI" id="CHEBI:16810"/>
    </ligand>
</feature>